<dbReference type="PANTHER" id="PTHR42788">
    <property type="entry name" value="TAURINE IMPORT ATP-BINDING PROTEIN-RELATED"/>
    <property type="match status" value="1"/>
</dbReference>
<dbReference type="InterPro" id="IPR003593">
    <property type="entry name" value="AAA+_ATPase"/>
</dbReference>
<keyword evidence="3 5" id="KW-0067">ATP-binding</keyword>
<dbReference type="GO" id="GO:0005524">
    <property type="term" value="F:ATP binding"/>
    <property type="evidence" value="ECO:0007669"/>
    <property type="project" value="UniProtKB-KW"/>
</dbReference>
<dbReference type="CDD" id="cd03293">
    <property type="entry name" value="ABC_NrtD_SsuB_transporters"/>
    <property type="match status" value="1"/>
</dbReference>
<proteinExistence type="predicted"/>
<dbReference type="EMBL" id="JBIAZU010000001">
    <property type="protein sequence ID" value="MFF5288710.1"/>
    <property type="molecule type" value="Genomic_DNA"/>
</dbReference>
<reference evidence="5 6" key="1">
    <citation type="submission" date="2024-10" db="EMBL/GenBank/DDBJ databases">
        <title>The Natural Products Discovery Center: Release of the First 8490 Sequenced Strains for Exploring Actinobacteria Biosynthetic Diversity.</title>
        <authorList>
            <person name="Kalkreuter E."/>
            <person name="Kautsar S.A."/>
            <person name="Yang D."/>
            <person name="Bader C.D."/>
            <person name="Teijaro C.N."/>
            <person name="Fluegel L."/>
            <person name="Davis C.M."/>
            <person name="Simpson J.R."/>
            <person name="Lauterbach L."/>
            <person name="Steele A.D."/>
            <person name="Gui C."/>
            <person name="Meng S."/>
            <person name="Li G."/>
            <person name="Viehrig K."/>
            <person name="Ye F."/>
            <person name="Su P."/>
            <person name="Kiefer A.F."/>
            <person name="Nichols A."/>
            <person name="Cepeda A.J."/>
            <person name="Yan W."/>
            <person name="Fan B."/>
            <person name="Jiang Y."/>
            <person name="Adhikari A."/>
            <person name="Zheng C.-J."/>
            <person name="Schuster L."/>
            <person name="Cowan T.M."/>
            <person name="Smanski M.J."/>
            <person name="Chevrette M.G."/>
            <person name="De Carvalho L.P.S."/>
            <person name="Shen B."/>
        </authorList>
    </citation>
    <scope>NUCLEOTIDE SEQUENCE [LARGE SCALE GENOMIC DNA]</scope>
    <source>
        <strain evidence="5 6">NPDC000087</strain>
    </source>
</reference>
<gene>
    <name evidence="5" type="ORF">ACFY35_04680</name>
</gene>
<keyword evidence="1" id="KW-0813">Transport</keyword>
<evidence type="ECO:0000256" key="2">
    <source>
        <dbReference type="ARBA" id="ARBA00022741"/>
    </source>
</evidence>
<dbReference type="PROSITE" id="PS50893">
    <property type="entry name" value="ABC_TRANSPORTER_2"/>
    <property type="match status" value="1"/>
</dbReference>
<feature type="domain" description="ABC transporter" evidence="4">
    <location>
        <begin position="24"/>
        <end position="256"/>
    </location>
</feature>
<dbReference type="InterPro" id="IPR050166">
    <property type="entry name" value="ABC_transporter_ATP-bind"/>
</dbReference>
<dbReference type="PROSITE" id="PS00211">
    <property type="entry name" value="ABC_TRANSPORTER_1"/>
    <property type="match status" value="1"/>
</dbReference>
<keyword evidence="6" id="KW-1185">Reference proteome</keyword>
<evidence type="ECO:0000256" key="3">
    <source>
        <dbReference type="ARBA" id="ARBA00022840"/>
    </source>
</evidence>
<evidence type="ECO:0000313" key="5">
    <source>
        <dbReference type="EMBL" id="MFF5288710.1"/>
    </source>
</evidence>
<dbReference type="InterPro" id="IPR003439">
    <property type="entry name" value="ABC_transporter-like_ATP-bd"/>
</dbReference>
<dbReference type="InterPro" id="IPR017871">
    <property type="entry name" value="ABC_transporter-like_CS"/>
</dbReference>
<dbReference type="InterPro" id="IPR027417">
    <property type="entry name" value="P-loop_NTPase"/>
</dbReference>
<name>A0ABW6W5X4_9ACTN</name>
<evidence type="ECO:0000256" key="1">
    <source>
        <dbReference type="ARBA" id="ARBA00022448"/>
    </source>
</evidence>
<dbReference type="Pfam" id="PF00005">
    <property type="entry name" value="ABC_tran"/>
    <property type="match status" value="1"/>
</dbReference>
<evidence type="ECO:0000313" key="6">
    <source>
        <dbReference type="Proteomes" id="UP001602245"/>
    </source>
</evidence>
<dbReference type="Gene3D" id="3.40.50.300">
    <property type="entry name" value="P-loop containing nucleotide triphosphate hydrolases"/>
    <property type="match status" value="1"/>
</dbReference>
<keyword evidence="2" id="KW-0547">Nucleotide-binding</keyword>
<comment type="caution">
    <text evidence="5">The sequence shown here is derived from an EMBL/GenBank/DDBJ whole genome shotgun (WGS) entry which is preliminary data.</text>
</comment>
<dbReference type="Proteomes" id="UP001602245">
    <property type="component" value="Unassembled WGS sequence"/>
</dbReference>
<organism evidence="5 6">
    <name type="scientific">Paractinoplanes globisporus</name>
    <dbReference type="NCBI Taxonomy" id="113565"/>
    <lineage>
        <taxon>Bacteria</taxon>
        <taxon>Bacillati</taxon>
        <taxon>Actinomycetota</taxon>
        <taxon>Actinomycetes</taxon>
        <taxon>Micromonosporales</taxon>
        <taxon>Micromonosporaceae</taxon>
        <taxon>Paractinoplanes</taxon>
    </lineage>
</organism>
<dbReference type="PANTHER" id="PTHR42788:SF13">
    <property type="entry name" value="ALIPHATIC SULFONATES IMPORT ATP-BINDING PROTEIN SSUB"/>
    <property type="match status" value="1"/>
</dbReference>
<dbReference type="RefSeq" id="WP_020509058.1">
    <property type="nucleotide sequence ID" value="NZ_JBIAZU010000001.1"/>
</dbReference>
<evidence type="ECO:0000259" key="4">
    <source>
        <dbReference type="PROSITE" id="PS50893"/>
    </source>
</evidence>
<protein>
    <submittedName>
        <fullName evidence="5">ABC transporter ATP-binding protein</fullName>
    </submittedName>
</protein>
<dbReference type="SMART" id="SM00382">
    <property type="entry name" value="AAA"/>
    <property type="match status" value="1"/>
</dbReference>
<dbReference type="SUPFAM" id="SSF52540">
    <property type="entry name" value="P-loop containing nucleoside triphosphate hydrolases"/>
    <property type="match status" value="1"/>
</dbReference>
<accession>A0ABW6W5X4</accession>
<sequence length="276" mass="29769">MSERLAAPSNNAATDAAGTGGVVFELRDVGVKLPAGPTGRDILRQVDVEVHAGEIIGIIGPSGTGKTTLLRILSGLLLPTTGTSTLGGKPVTGPSRDAVTVFQDYATALLPWRTVAKNVALPLEGRTSKAERKERVHRALEIVGLAERAGEYPWRLSGGMQQRVQIARALVLEPKVLLMDEPFGALDAITKGALHDQLMDVQAQTGQTIIFITHDVDEAVYLADRVMVIHGSPGSIVHEVTTKLPRPRDQIATRDLPRFHEVRHELAEVLRYGRPA</sequence>